<reference evidence="2 3" key="1">
    <citation type="submission" date="2019-08" db="EMBL/GenBank/DDBJ databases">
        <title>In-depth cultivation of the pig gut microbiome towards novel bacterial diversity and tailored functional studies.</title>
        <authorList>
            <person name="Wylensek D."/>
            <person name="Hitch T.C.A."/>
            <person name="Clavel T."/>
        </authorList>
    </citation>
    <scope>NUCLEOTIDE SEQUENCE [LARGE SCALE GENOMIC DNA]</scope>
    <source>
        <strain evidence="2 3">SM-530-WT-4B</strain>
    </source>
</reference>
<dbReference type="Proteomes" id="UP000473699">
    <property type="component" value="Unassembled WGS sequence"/>
</dbReference>
<name>A0A6L5YC39_9BACT</name>
<keyword evidence="3" id="KW-1185">Reference proteome</keyword>
<proteinExistence type="predicted"/>
<gene>
    <name evidence="2" type="ORF">FYJ74_06410</name>
</gene>
<accession>A0A6L5YC39</accession>
<protein>
    <submittedName>
        <fullName evidence="2">DUF3883 domain-containing protein</fullName>
    </submittedName>
</protein>
<evidence type="ECO:0000259" key="1">
    <source>
        <dbReference type="Pfam" id="PF13020"/>
    </source>
</evidence>
<dbReference type="Pfam" id="PF13020">
    <property type="entry name" value="NOV_C"/>
    <property type="match status" value="1"/>
</dbReference>
<organism evidence="2 3">
    <name type="scientific">Pyramidobacter porci</name>
    <dbReference type="NCBI Taxonomy" id="2605789"/>
    <lineage>
        <taxon>Bacteria</taxon>
        <taxon>Thermotogati</taxon>
        <taxon>Synergistota</taxon>
        <taxon>Synergistia</taxon>
        <taxon>Synergistales</taxon>
        <taxon>Dethiosulfovibrionaceae</taxon>
        <taxon>Pyramidobacter</taxon>
    </lineage>
</organism>
<evidence type="ECO:0000313" key="2">
    <source>
        <dbReference type="EMBL" id="MST55665.1"/>
    </source>
</evidence>
<dbReference type="EMBL" id="VUNH01000006">
    <property type="protein sequence ID" value="MST55665.1"/>
    <property type="molecule type" value="Genomic_DNA"/>
</dbReference>
<sequence length="311" mass="36415">MKTISRQLYEGIMSTDLNIFDCLLDPSEMFTFFQKIGTVLKNDRDIASEQVRGQALHNTLLLLQNTAMIQRHDDEYIKLSDCQTYESFYSALMASLKDTYANEVATIINCDKHYDEAKNQFFIYVNDIPLRYMGLAMLLEQSGEFERIRNREYFIGIDNYRKVIKKKPLVTIEELQKKLRRDIEYGEQAEQFAWKYEVTRLRQAGINKEPLSISSVDVMAGYDMISYESKSSNGYDRFIEVKAISHSGFYWSRNEYETAKLKAEQYYLYLVDLKRISDSGYTPEIIQNPAIIIMENGGWFVEAESYHIKQV</sequence>
<evidence type="ECO:0000313" key="3">
    <source>
        <dbReference type="Proteomes" id="UP000473699"/>
    </source>
</evidence>
<comment type="caution">
    <text evidence="2">The sequence shown here is derived from an EMBL/GenBank/DDBJ whole genome shotgun (WGS) entry which is preliminary data.</text>
</comment>
<feature type="domain" description="Protein NO VEIN C-terminal" evidence="1">
    <location>
        <begin position="189"/>
        <end position="271"/>
    </location>
</feature>
<dbReference type="AlphaFoldDB" id="A0A6L5YC39"/>
<dbReference type="InterPro" id="IPR024975">
    <property type="entry name" value="NOV_C"/>
</dbReference>